<dbReference type="PROSITE" id="PS50966">
    <property type="entry name" value="ZF_SWIM"/>
    <property type="match status" value="1"/>
</dbReference>
<keyword evidence="1" id="KW-0863">Zinc-finger</keyword>
<name>A0A1U7JJV1_9HYPH</name>
<dbReference type="AlphaFoldDB" id="A0A1U7JJV1"/>
<keyword evidence="1" id="KW-0862">Zinc</keyword>
<reference evidence="3 4" key="1">
    <citation type="submission" date="2016-03" db="EMBL/GenBank/DDBJ databases">
        <title>Genome sequence of Nesiotobacter sp. nov., a moderately halophilic alphaproteobacterium isolated from the Yellow Sea, China.</title>
        <authorList>
            <person name="Zhang G."/>
            <person name="Zhang R."/>
        </authorList>
    </citation>
    <scope>NUCLEOTIDE SEQUENCE [LARGE SCALE GENOMIC DNA]</scope>
    <source>
        <strain evidence="3 4">WB1-6</strain>
    </source>
</reference>
<proteinExistence type="predicted"/>
<dbReference type="GO" id="GO:0008270">
    <property type="term" value="F:zinc ion binding"/>
    <property type="evidence" value="ECO:0007669"/>
    <property type="project" value="UniProtKB-KW"/>
</dbReference>
<evidence type="ECO:0000313" key="4">
    <source>
        <dbReference type="Proteomes" id="UP000185783"/>
    </source>
</evidence>
<comment type="caution">
    <text evidence="3">The sequence shown here is derived from an EMBL/GenBank/DDBJ whole genome shotgun (WGS) entry which is preliminary data.</text>
</comment>
<dbReference type="InterPro" id="IPR007527">
    <property type="entry name" value="Znf_SWIM"/>
</dbReference>
<evidence type="ECO:0000256" key="1">
    <source>
        <dbReference type="PROSITE-ProRule" id="PRU00325"/>
    </source>
</evidence>
<dbReference type="STRING" id="197461.A3843_05425"/>
<organism evidence="3 4">
    <name type="scientific">Pseudovibrio exalbescens</name>
    <dbReference type="NCBI Taxonomy" id="197461"/>
    <lineage>
        <taxon>Bacteria</taxon>
        <taxon>Pseudomonadati</taxon>
        <taxon>Pseudomonadota</taxon>
        <taxon>Alphaproteobacteria</taxon>
        <taxon>Hyphomicrobiales</taxon>
        <taxon>Stappiaceae</taxon>
        <taxon>Pseudovibrio</taxon>
    </lineage>
</organism>
<keyword evidence="1" id="KW-0479">Metal-binding</keyword>
<accession>A0A1U7JJV1</accession>
<gene>
    <name evidence="3" type="ORF">A3843_05425</name>
</gene>
<evidence type="ECO:0000259" key="2">
    <source>
        <dbReference type="PROSITE" id="PS50966"/>
    </source>
</evidence>
<dbReference type="EMBL" id="LVVZ01000008">
    <property type="protein sequence ID" value="OKL45026.1"/>
    <property type="molecule type" value="Genomic_DNA"/>
</dbReference>
<evidence type="ECO:0000313" key="3">
    <source>
        <dbReference type="EMBL" id="OKL45026.1"/>
    </source>
</evidence>
<dbReference type="Proteomes" id="UP000185783">
    <property type="component" value="Unassembled WGS sequence"/>
</dbReference>
<feature type="domain" description="SWIM-type" evidence="2">
    <location>
        <begin position="16"/>
        <end position="50"/>
    </location>
</feature>
<sequence>MPSFTFDLKPQNERQQRVHVVYGPGTFSMICSCGSRTVCRHMVSLLAAETEQLTSNNAQELEMVVAQFKAEVVPVYQQQVKDEEIA</sequence>
<protein>
    <recommendedName>
        <fullName evidence="2">SWIM-type domain-containing protein</fullName>
    </recommendedName>
</protein>
<keyword evidence="4" id="KW-1185">Reference proteome</keyword>